<keyword evidence="6 12" id="KW-0809">Transit peptide</keyword>
<dbReference type="Proteomes" id="UP000001555">
    <property type="component" value="Unassembled WGS sequence"/>
</dbReference>
<evidence type="ECO:0000313" key="15">
    <source>
        <dbReference type="Proteomes" id="UP000001555"/>
    </source>
</evidence>
<name>B7QAW5_IXOSC</name>
<keyword evidence="9 12" id="KW-0472">Membrane</keyword>
<dbReference type="EnsemblMetazoa" id="ISCW012012-RA">
    <property type="protein sequence ID" value="ISCW012012-PA"/>
    <property type="gene ID" value="ISCW012012"/>
</dbReference>
<evidence type="ECO:0000313" key="13">
    <source>
        <dbReference type="EMBL" id="EEC15988.1"/>
    </source>
</evidence>
<evidence type="ECO:0000256" key="11">
    <source>
        <dbReference type="PIRSR" id="PIRSR607992-2"/>
    </source>
</evidence>
<sequence>MPTGICVLRPTATSRRGQEQFVHLPLSEPQLLENSDDSCKYGEKMAVNMLRLTVCRGTSFSRFQARAFLSTLSRQQAPLTSFVASQKLAPYQPQVSTVRLASADANYVNIWKAERLLAASLLAVIPGAFMFPNAVMDSLLAISVTMHLHWGVETIVVDYVRPSIFGAMIPKVAVGAVYALSISALVGLLYFNFTDVGIVKAVQLVWSL</sequence>
<dbReference type="PaxDb" id="6945-B7QAW5"/>
<evidence type="ECO:0000256" key="1">
    <source>
        <dbReference type="ARBA" id="ARBA00004448"/>
    </source>
</evidence>
<evidence type="ECO:0000256" key="5">
    <source>
        <dbReference type="ARBA" id="ARBA00022792"/>
    </source>
</evidence>
<evidence type="ECO:0000256" key="6">
    <source>
        <dbReference type="ARBA" id="ARBA00022946"/>
    </source>
</evidence>
<evidence type="ECO:0000313" key="14">
    <source>
        <dbReference type="EnsemblMetazoa" id="ISCW012012-PA"/>
    </source>
</evidence>
<keyword evidence="12" id="KW-0349">Heme</keyword>
<dbReference type="GO" id="GO:0005743">
    <property type="term" value="C:mitochondrial inner membrane"/>
    <property type="evidence" value="ECO:0007669"/>
    <property type="project" value="UniProtKB-SubCell"/>
</dbReference>
<dbReference type="GO" id="GO:0020037">
    <property type="term" value="F:heme binding"/>
    <property type="evidence" value="ECO:0000318"/>
    <property type="project" value="GO_Central"/>
</dbReference>
<evidence type="ECO:0000256" key="12">
    <source>
        <dbReference type="RuleBase" id="RU364031"/>
    </source>
</evidence>
<evidence type="ECO:0000256" key="8">
    <source>
        <dbReference type="ARBA" id="ARBA00023128"/>
    </source>
</evidence>
<dbReference type="AlphaFoldDB" id="B7QAW5"/>
<comment type="caution">
    <text evidence="12">Lacks conserved residue(s) required for the propagation of feature annotation.</text>
</comment>
<dbReference type="VEuPathDB" id="VectorBase:ISCP_013810"/>
<comment type="similarity">
    <text evidence="2 12">Belongs to the CybS family.</text>
</comment>
<dbReference type="InParanoid" id="B7QAW5"/>
<dbReference type="VEuPathDB" id="VectorBase:ISCW012012"/>
<keyword evidence="12" id="KW-0249">Electron transport</keyword>
<dbReference type="InterPro" id="IPR007992">
    <property type="entry name" value="CybS"/>
</dbReference>
<dbReference type="GO" id="GO:0046872">
    <property type="term" value="F:metal ion binding"/>
    <property type="evidence" value="ECO:0007669"/>
    <property type="project" value="UniProtKB-KW"/>
</dbReference>
<dbReference type="PANTHER" id="PTHR13337">
    <property type="entry name" value="SUCCINATE DEHYDROGENASE"/>
    <property type="match status" value="1"/>
</dbReference>
<dbReference type="CDD" id="cd03496">
    <property type="entry name" value="SQR_TypeC_CybS"/>
    <property type="match status" value="1"/>
</dbReference>
<dbReference type="FunCoup" id="B7QAW5">
    <property type="interactions" value="694"/>
</dbReference>
<dbReference type="HOGENOM" id="CLU_096618_1_0_1"/>
<keyword evidence="8 12" id="KW-0496">Mitochondrion</keyword>
<dbReference type="InterPro" id="IPR034804">
    <property type="entry name" value="SQR/QFR_C/D"/>
</dbReference>
<evidence type="ECO:0000256" key="9">
    <source>
        <dbReference type="ARBA" id="ARBA00023136"/>
    </source>
</evidence>
<reference evidence="14" key="2">
    <citation type="submission" date="2020-05" db="UniProtKB">
        <authorList>
            <consortium name="EnsemblMetazoa"/>
        </authorList>
    </citation>
    <scope>IDENTIFICATION</scope>
    <source>
        <strain evidence="14">wikel</strain>
    </source>
</reference>
<evidence type="ECO:0000256" key="4">
    <source>
        <dbReference type="ARBA" id="ARBA00022692"/>
    </source>
</evidence>
<dbReference type="EMBL" id="DS897017">
    <property type="protein sequence ID" value="EEC15988.1"/>
    <property type="molecule type" value="Genomic_DNA"/>
</dbReference>
<keyword evidence="5 12" id="KW-0999">Mitochondrion inner membrane</keyword>
<dbReference type="PANTHER" id="PTHR13337:SF2">
    <property type="entry name" value="SUCCINATE DEHYDROGENASE [UBIQUINONE] CYTOCHROME B SMALL SUBUNIT, MITOCHONDRIAL"/>
    <property type="match status" value="1"/>
</dbReference>
<keyword evidence="7 12" id="KW-1133">Transmembrane helix</keyword>
<dbReference type="EMBL" id="ABJB010112426">
    <property type="status" value="NOT_ANNOTATED_CDS"/>
    <property type="molecule type" value="Genomic_DNA"/>
</dbReference>
<evidence type="ECO:0000256" key="3">
    <source>
        <dbReference type="ARBA" id="ARBA00022448"/>
    </source>
</evidence>
<protein>
    <recommendedName>
        <fullName evidence="12">Succinate dehydrogenase [ubiquinone] cytochrome b small subunit</fullName>
    </recommendedName>
</protein>
<feature type="transmembrane region" description="Helical" evidence="12">
    <location>
        <begin position="116"/>
        <end position="134"/>
    </location>
</feature>
<evidence type="ECO:0000256" key="7">
    <source>
        <dbReference type="ARBA" id="ARBA00022989"/>
    </source>
</evidence>
<evidence type="ECO:0000256" key="10">
    <source>
        <dbReference type="PIRSR" id="PIRSR607992-1"/>
    </source>
</evidence>
<dbReference type="VEuPathDB" id="VectorBase:ISCI012012"/>
<dbReference type="OrthoDB" id="18577at2759"/>
<dbReference type="GO" id="GO:0006121">
    <property type="term" value="P:mitochondrial electron transport, succinate to ubiquinone"/>
    <property type="evidence" value="ECO:0000318"/>
    <property type="project" value="GO_Central"/>
</dbReference>
<organism>
    <name type="scientific">Ixodes scapularis</name>
    <name type="common">Black-legged tick</name>
    <name type="synonym">Deer tick</name>
    <dbReference type="NCBI Taxonomy" id="6945"/>
    <lineage>
        <taxon>Eukaryota</taxon>
        <taxon>Metazoa</taxon>
        <taxon>Ecdysozoa</taxon>
        <taxon>Arthropoda</taxon>
        <taxon>Chelicerata</taxon>
        <taxon>Arachnida</taxon>
        <taxon>Acari</taxon>
        <taxon>Parasitiformes</taxon>
        <taxon>Ixodida</taxon>
        <taxon>Ixodoidea</taxon>
        <taxon>Ixodidae</taxon>
        <taxon>Ixodinae</taxon>
        <taxon>Ixodes</taxon>
    </lineage>
</organism>
<dbReference type="GO" id="GO:0048039">
    <property type="term" value="F:ubiquinone binding"/>
    <property type="evidence" value="ECO:0000318"/>
    <property type="project" value="GO_Central"/>
</dbReference>
<comment type="function">
    <text evidence="12">Membrane-anchoring subunit of succinate dehydrogenase (SDH) that is involved in complex II of the mitochondrial electron transport chain and is responsible for transferring electrons from succinate to ubiquinone (coenzyme Q).</text>
</comment>
<evidence type="ECO:0000256" key="2">
    <source>
        <dbReference type="ARBA" id="ARBA00007294"/>
    </source>
</evidence>
<keyword evidence="15" id="KW-1185">Reference proteome</keyword>
<keyword evidence="12" id="KW-0816">Tricarboxylic acid cycle</keyword>
<dbReference type="GO" id="GO:0006099">
    <property type="term" value="P:tricarboxylic acid cycle"/>
    <property type="evidence" value="ECO:0000318"/>
    <property type="project" value="GO_Central"/>
</dbReference>
<dbReference type="Pfam" id="PF05328">
    <property type="entry name" value="CybS"/>
    <property type="match status" value="1"/>
</dbReference>
<dbReference type="STRING" id="6945.B7QAW5"/>
<feature type="binding site" evidence="10">
    <location>
        <position position="159"/>
    </location>
    <ligand>
        <name>a ubiquinone</name>
        <dbReference type="ChEBI" id="CHEBI:16389"/>
        <note>ligand shared with IP/SDHB</note>
    </ligand>
</feature>
<proteinExistence type="inferred from homology"/>
<accession>B7QAW5</accession>
<gene>
    <name evidence="13" type="ORF">IscW_ISCW012012</name>
</gene>
<keyword evidence="11 12" id="KW-0479">Metal-binding</keyword>
<dbReference type="Gene3D" id="1.20.1300.10">
    <property type="entry name" value="Fumarate reductase/succinate dehydrogenase, transmembrane subunit"/>
    <property type="match status" value="1"/>
</dbReference>
<keyword evidence="13" id="KW-0830">Ubiquinone</keyword>
<keyword evidence="11" id="KW-0408">Iron</keyword>
<comment type="subcellular location">
    <subcellularLocation>
        <location evidence="1 12">Mitochondrion inner membrane</location>
        <topology evidence="1 12">Multi-pass membrane protein</topology>
    </subcellularLocation>
</comment>
<feature type="transmembrane region" description="Helical" evidence="12">
    <location>
        <begin position="172"/>
        <end position="191"/>
    </location>
</feature>
<dbReference type="GO" id="GO:0045273">
    <property type="term" value="C:respiratory chain complex II (succinate dehydrogenase)"/>
    <property type="evidence" value="ECO:0000318"/>
    <property type="project" value="GO_Central"/>
</dbReference>
<keyword evidence="4 12" id="KW-0812">Transmembrane</keyword>
<keyword evidence="3 12" id="KW-0813">Transport</keyword>
<feature type="binding site" description="axial binding residue" evidence="11">
    <location>
        <position position="147"/>
    </location>
    <ligand>
        <name>heme b</name>
        <dbReference type="ChEBI" id="CHEBI:60344"/>
        <note>ligand shared with SDHC</note>
    </ligand>
    <ligandPart>
        <name>Fe</name>
        <dbReference type="ChEBI" id="CHEBI:18248"/>
    </ligandPart>
</feature>
<reference evidence="13 15" key="1">
    <citation type="submission" date="2008-03" db="EMBL/GenBank/DDBJ databases">
        <title>Annotation of Ixodes scapularis.</title>
        <authorList>
            <consortium name="Ixodes scapularis Genome Project Consortium"/>
            <person name="Caler E."/>
            <person name="Hannick L.I."/>
            <person name="Bidwell S."/>
            <person name="Joardar V."/>
            <person name="Thiagarajan M."/>
            <person name="Amedeo P."/>
            <person name="Galinsky K.J."/>
            <person name="Schobel S."/>
            <person name="Inman J."/>
            <person name="Hostetler J."/>
            <person name="Miller J."/>
            <person name="Hammond M."/>
            <person name="Megy K."/>
            <person name="Lawson D."/>
            <person name="Kodira C."/>
            <person name="Sutton G."/>
            <person name="Meyer J."/>
            <person name="Hill C.A."/>
            <person name="Birren B."/>
            <person name="Nene V."/>
            <person name="Collins F."/>
            <person name="Alarcon-Chaidez F."/>
            <person name="Wikel S."/>
            <person name="Strausberg R."/>
        </authorList>
    </citation>
    <scope>NUCLEOTIDE SEQUENCE [LARGE SCALE GENOMIC DNA]</scope>
    <source>
        <strain evidence="15">Wikel</strain>
        <strain evidence="13">Wikel colony</strain>
    </source>
</reference>